<dbReference type="PANTHER" id="PTHR11373:SF40">
    <property type="entry name" value="DEOXYGUANOSINETRIPHOSPHATE TRIPHOSPHOHYDROLASE-LIKE PROTEIN 2"/>
    <property type="match status" value="1"/>
</dbReference>
<dbReference type="InterPro" id="IPR003607">
    <property type="entry name" value="HD/PDEase_dom"/>
</dbReference>
<dbReference type="CDD" id="cd00077">
    <property type="entry name" value="HDc"/>
    <property type="match status" value="1"/>
</dbReference>
<dbReference type="InterPro" id="IPR050135">
    <property type="entry name" value="dGTPase-like"/>
</dbReference>
<gene>
    <name evidence="5" type="ORF">GCM10007414_09180</name>
</gene>
<dbReference type="NCBIfam" id="NF003701">
    <property type="entry name" value="PRK05318.1"/>
    <property type="match status" value="1"/>
</dbReference>
<feature type="compositionally biased region" description="Basic and acidic residues" evidence="3">
    <location>
        <begin position="13"/>
        <end position="28"/>
    </location>
</feature>
<dbReference type="SMART" id="SM00471">
    <property type="entry name" value="HDc"/>
    <property type="match status" value="1"/>
</dbReference>
<organism evidence="5 6">
    <name type="scientific">Agarivorans gilvus</name>
    <dbReference type="NCBI Taxonomy" id="680279"/>
    <lineage>
        <taxon>Bacteria</taxon>
        <taxon>Pseudomonadati</taxon>
        <taxon>Pseudomonadota</taxon>
        <taxon>Gammaproteobacteria</taxon>
        <taxon>Alteromonadales</taxon>
        <taxon>Alteromonadaceae</taxon>
        <taxon>Agarivorans</taxon>
    </lineage>
</organism>
<keyword evidence="1 2" id="KW-0378">Hydrolase</keyword>
<dbReference type="SUPFAM" id="SSF109604">
    <property type="entry name" value="HD-domain/PDEase-like"/>
    <property type="match status" value="1"/>
</dbReference>
<dbReference type="InterPro" id="IPR023023">
    <property type="entry name" value="dNTPase_2"/>
</dbReference>
<accession>A0ABQ1HZQ4</accession>
<dbReference type="Proteomes" id="UP000651977">
    <property type="component" value="Unassembled WGS sequence"/>
</dbReference>
<dbReference type="PROSITE" id="PS51831">
    <property type="entry name" value="HD"/>
    <property type="match status" value="1"/>
</dbReference>
<evidence type="ECO:0000256" key="3">
    <source>
        <dbReference type="SAM" id="MobiDB-lite"/>
    </source>
</evidence>
<dbReference type="PANTHER" id="PTHR11373">
    <property type="entry name" value="DEOXYNUCLEOSIDE TRIPHOSPHATE TRIPHOSPHOHYDROLASE"/>
    <property type="match status" value="1"/>
</dbReference>
<dbReference type="InterPro" id="IPR026875">
    <property type="entry name" value="PHydrolase_assoc_dom"/>
</dbReference>
<feature type="region of interest" description="Disordered" evidence="3">
    <location>
        <begin position="1"/>
        <end position="28"/>
    </location>
</feature>
<evidence type="ECO:0000256" key="1">
    <source>
        <dbReference type="ARBA" id="ARBA00022801"/>
    </source>
</evidence>
<feature type="domain" description="HD" evidence="4">
    <location>
        <begin position="62"/>
        <end position="253"/>
    </location>
</feature>
<evidence type="ECO:0000313" key="6">
    <source>
        <dbReference type="Proteomes" id="UP000651977"/>
    </source>
</evidence>
<dbReference type="HAMAP" id="MF_01212">
    <property type="entry name" value="dGTPase_type2"/>
    <property type="match status" value="1"/>
</dbReference>
<dbReference type="Pfam" id="PF13286">
    <property type="entry name" value="HD_assoc"/>
    <property type="match status" value="1"/>
</dbReference>
<evidence type="ECO:0000313" key="5">
    <source>
        <dbReference type="EMBL" id="GGA98344.1"/>
    </source>
</evidence>
<proteinExistence type="inferred from homology"/>
<protein>
    <recommendedName>
        <fullName evidence="2">Deoxyguanosinetriphosphate triphosphohydrolase-like protein</fullName>
    </recommendedName>
</protein>
<dbReference type="Pfam" id="PF01966">
    <property type="entry name" value="HD"/>
    <property type="match status" value="1"/>
</dbReference>
<comment type="similarity">
    <text evidence="2">Belongs to the dGTPase family. Type 2 subfamily.</text>
</comment>
<reference evidence="6" key="1">
    <citation type="journal article" date="2019" name="Int. J. Syst. Evol. Microbiol.">
        <title>The Global Catalogue of Microorganisms (GCM) 10K type strain sequencing project: providing services to taxonomists for standard genome sequencing and annotation.</title>
        <authorList>
            <consortium name="The Broad Institute Genomics Platform"/>
            <consortium name="The Broad Institute Genome Sequencing Center for Infectious Disease"/>
            <person name="Wu L."/>
            <person name="Ma J."/>
        </authorList>
    </citation>
    <scope>NUCLEOTIDE SEQUENCE [LARGE SCALE GENOMIC DNA]</scope>
    <source>
        <strain evidence="6">CGMCC 1.10131</strain>
    </source>
</reference>
<dbReference type="NCBIfam" id="NF041026">
    <property type="entry name" value="antiphage_dGTPase"/>
    <property type="match status" value="1"/>
</dbReference>
<dbReference type="InterPro" id="IPR006261">
    <property type="entry name" value="dGTPase"/>
</dbReference>
<evidence type="ECO:0000256" key="2">
    <source>
        <dbReference type="HAMAP-Rule" id="MF_01212"/>
    </source>
</evidence>
<dbReference type="NCBIfam" id="TIGR01353">
    <property type="entry name" value="dGTP_triPase"/>
    <property type="match status" value="1"/>
</dbReference>
<dbReference type="InterPro" id="IPR006674">
    <property type="entry name" value="HD_domain"/>
</dbReference>
<name>A0ABQ1HZQ4_9ALTE</name>
<evidence type="ECO:0000259" key="4">
    <source>
        <dbReference type="PROSITE" id="PS51831"/>
    </source>
</evidence>
<keyword evidence="6" id="KW-1185">Reference proteome</keyword>
<dbReference type="Gene3D" id="1.10.3210.10">
    <property type="entry name" value="Hypothetical protein af1432"/>
    <property type="match status" value="1"/>
</dbReference>
<sequence length="433" mass="49385">MKQLTSHAGTARYAEEQPQRRNDHRNGWQRDRARILHSAAFRRLQNKTQVLSIGNNDFYRTRLTHSLEVAQIGTGIVGHIQANNHQQAAYLPELPLIESLCLAHDIGHPPFGHGGEVALNYMMRDDGGFEGNAQTFRILTKLEPYTRDNGMNLSRRTLLGVMKYPCLLDQLQRQPMPPVAKSFRQLKVADWTPAKGIYNDDQVLYDWVLQSLSEQDRELFISHRDMGQSKHRKSNFKSLDCSIMELADDIAYGVHDLEDAIVMGIVNRQDWQEQVASAIADIKECWLADEIGELSVKLFSRHHYDQKDAIGSLVNAFITAISLEAQGLFSDPQLDLQARMAPPMAKALEILKHFVLHYVIQTPEIEMVRFKGQQVVMELFQAFASDPERLLPLNTRSRWLQAGEQADNQARVIADYIAGMTDDYANRLFQTLF</sequence>
<comment type="caution">
    <text evidence="5">The sequence shown here is derived from an EMBL/GenBank/DDBJ whole genome shotgun (WGS) entry which is preliminary data.</text>
</comment>
<dbReference type="EMBL" id="BMDY01000004">
    <property type="protein sequence ID" value="GGA98344.1"/>
    <property type="molecule type" value="Genomic_DNA"/>
</dbReference>